<feature type="active site" evidence="7">
    <location>
        <position position="14"/>
    </location>
</feature>
<dbReference type="InterPro" id="IPR002115">
    <property type="entry name" value="Tyr_Pase_low_mol_wt_mml"/>
</dbReference>
<gene>
    <name evidence="9" type="ORF">FRY74_12455</name>
</gene>
<dbReference type="Proteomes" id="UP000321721">
    <property type="component" value="Unassembled WGS sequence"/>
</dbReference>
<protein>
    <recommendedName>
        <fullName evidence="3">protein-tyrosine-phosphatase</fullName>
        <ecNumber evidence="3">3.1.3.48</ecNumber>
    </recommendedName>
</protein>
<evidence type="ECO:0000256" key="5">
    <source>
        <dbReference type="ARBA" id="ARBA00022801"/>
    </source>
</evidence>
<dbReference type="EMBL" id="VOOS01000007">
    <property type="protein sequence ID" value="TXB63677.1"/>
    <property type="molecule type" value="Genomic_DNA"/>
</dbReference>
<sequence length="154" mass="17320">MTKVLFVCLGNICRSAMAQGILEHKIKELNLPITVDSAGTSSYHIGDAPDKRMQAKGLEYNIDISQQQARQFTTRDFEGFDYIFAMDSSNYNDIVALAKTEKDKLKVSLFLNQSSPNQNKSVPDPYYGGEQGFEDVYQMLDIACDAFIKNLNNE</sequence>
<evidence type="ECO:0000313" key="10">
    <source>
        <dbReference type="Proteomes" id="UP000321721"/>
    </source>
</evidence>
<dbReference type="InterPro" id="IPR050438">
    <property type="entry name" value="LMW_PTPase"/>
</dbReference>
<evidence type="ECO:0000256" key="7">
    <source>
        <dbReference type="PIRSR" id="PIRSR617867-1"/>
    </source>
</evidence>
<reference evidence="9 10" key="1">
    <citation type="submission" date="2019-08" db="EMBL/GenBank/DDBJ databases">
        <title>Genome of Vicingus serpentipes NCIMB 15042.</title>
        <authorList>
            <person name="Bowman J.P."/>
        </authorList>
    </citation>
    <scope>NUCLEOTIDE SEQUENCE [LARGE SCALE GENOMIC DNA]</scope>
    <source>
        <strain evidence="9 10">NCIMB 15042</strain>
    </source>
</reference>
<dbReference type="InterPro" id="IPR017867">
    <property type="entry name" value="Tyr_phospatase_low_mol_wt"/>
</dbReference>
<dbReference type="GO" id="GO:0004726">
    <property type="term" value="F:non-membrane spanning protein tyrosine phosphatase activity"/>
    <property type="evidence" value="ECO:0007669"/>
    <property type="project" value="InterPro"/>
</dbReference>
<dbReference type="PANTHER" id="PTHR11717">
    <property type="entry name" value="LOW MOLECULAR WEIGHT PROTEIN TYROSINE PHOSPHATASE"/>
    <property type="match status" value="1"/>
</dbReference>
<dbReference type="CDD" id="cd16343">
    <property type="entry name" value="LMWPTP"/>
    <property type="match status" value="1"/>
</dbReference>
<keyword evidence="5" id="KW-0378">Hydrolase</keyword>
<dbReference type="PRINTS" id="PR00720">
    <property type="entry name" value="MAMMALPTPASE"/>
</dbReference>
<comment type="similarity">
    <text evidence="2">Belongs to the low molecular weight phosphotyrosine protein phosphatase family.</text>
</comment>
<feature type="active site" description="Proton donor" evidence="7">
    <location>
        <position position="124"/>
    </location>
</feature>
<dbReference type="EC" id="3.1.3.48" evidence="3"/>
<comment type="caution">
    <text evidence="9">The sequence shown here is derived from an EMBL/GenBank/DDBJ whole genome shotgun (WGS) entry which is preliminary data.</text>
</comment>
<dbReference type="InterPro" id="IPR036196">
    <property type="entry name" value="Ptyr_pPase_sf"/>
</dbReference>
<dbReference type="GO" id="GO:0005737">
    <property type="term" value="C:cytoplasm"/>
    <property type="evidence" value="ECO:0007669"/>
    <property type="project" value="UniProtKB-SubCell"/>
</dbReference>
<evidence type="ECO:0000256" key="6">
    <source>
        <dbReference type="ARBA" id="ARBA00022912"/>
    </source>
</evidence>
<evidence type="ECO:0000256" key="4">
    <source>
        <dbReference type="ARBA" id="ARBA00022490"/>
    </source>
</evidence>
<dbReference type="OrthoDB" id="9784339at2"/>
<dbReference type="SMART" id="SM00226">
    <property type="entry name" value="LMWPc"/>
    <property type="match status" value="1"/>
</dbReference>
<dbReference type="RefSeq" id="WP_147102110.1">
    <property type="nucleotide sequence ID" value="NZ_VOOS01000007.1"/>
</dbReference>
<keyword evidence="6" id="KW-0904">Protein phosphatase</keyword>
<keyword evidence="4" id="KW-0963">Cytoplasm</keyword>
<organism evidence="9 10">
    <name type="scientific">Vicingus serpentipes</name>
    <dbReference type="NCBI Taxonomy" id="1926625"/>
    <lineage>
        <taxon>Bacteria</taxon>
        <taxon>Pseudomonadati</taxon>
        <taxon>Bacteroidota</taxon>
        <taxon>Flavobacteriia</taxon>
        <taxon>Flavobacteriales</taxon>
        <taxon>Vicingaceae</taxon>
        <taxon>Vicingus</taxon>
    </lineage>
</organism>
<proteinExistence type="inferred from homology"/>
<dbReference type="Pfam" id="PF01451">
    <property type="entry name" value="LMWPc"/>
    <property type="match status" value="1"/>
</dbReference>
<dbReference type="GO" id="GO:0003993">
    <property type="term" value="F:acid phosphatase activity"/>
    <property type="evidence" value="ECO:0007669"/>
    <property type="project" value="InterPro"/>
</dbReference>
<dbReference type="SUPFAM" id="SSF52788">
    <property type="entry name" value="Phosphotyrosine protein phosphatases I"/>
    <property type="match status" value="1"/>
</dbReference>
<accession>A0A5C6RN95</accession>
<dbReference type="Gene3D" id="3.40.50.2300">
    <property type="match status" value="1"/>
</dbReference>
<dbReference type="PANTHER" id="PTHR11717:SF7">
    <property type="entry name" value="LOW MOLECULAR WEIGHT PHOSPHOTYROSINE PROTEIN PHOSPHATASE"/>
    <property type="match status" value="1"/>
</dbReference>
<dbReference type="PRINTS" id="PR00719">
    <property type="entry name" value="LMWPTPASE"/>
</dbReference>
<evidence type="ECO:0000256" key="1">
    <source>
        <dbReference type="ARBA" id="ARBA00004496"/>
    </source>
</evidence>
<evidence type="ECO:0000256" key="2">
    <source>
        <dbReference type="ARBA" id="ARBA00011063"/>
    </source>
</evidence>
<feature type="active site" description="Nucleophile" evidence="7">
    <location>
        <position position="8"/>
    </location>
</feature>
<keyword evidence="10" id="KW-1185">Reference proteome</keyword>
<feature type="domain" description="Phosphotyrosine protein phosphatase I" evidence="8">
    <location>
        <begin position="2"/>
        <end position="150"/>
    </location>
</feature>
<evidence type="ECO:0000313" key="9">
    <source>
        <dbReference type="EMBL" id="TXB63677.1"/>
    </source>
</evidence>
<evidence type="ECO:0000259" key="8">
    <source>
        <dbReference type="SMART" id="SM00226"/>
    </source>
</evidence>
<dbReference type="InterPro" id="IPR023485">
    <property type="entry name" value="Ptyr_pPase"/>
</dbReference>
<dbReference type="AlphaFoldDB" id="A0A5C6RN95"/>
<evidence type="ECO:0000256" key="3">
    <source>
        <dbReference type="ARBA" id="ARBA00013064"/>
    </source>
</evidence>
<comment type="subcellular location">
    <subcellularLocation>
        <location evidence="1">Cytoplasm</location>
    </subcellularLocation>
</comment>
<name>A0A5C6RN95_9FLAO</name>